<name>A0A173MKM4_9BACT</name>
<evidence type="ECO:0000313" key="2">
    <source>
        <dbReference type="EMBL" id="SIT07039.1"/>
    </source>
</evidence>
<proteinExistence type="predicted"/>
<dbReference type="EMBL" id="FTOR01000003">
    <property type="protein sequence ID" value="SIT07039.1"/>
    <property type="molecule type" value="Genomic_DNA"/>
</dbReference>
<dbReference type="KEGG" id="fln:FLA_3980"/>
<dbReference type="RefSeq" id="WP_076379093.1">
    <property type="nucleotide sequence ID" value="NZ_AP017422.1"/>
</dbReference>
<evidence type="ECO:0000313" key="3">
    <source>
        <dbReference type="Proteomes" id="UP000186917"/>
    </source>
</evidence>
<dbReference type="Proteomes" id="UP000186917">
    <property type="component" value="Unassembled WGS sequence"/>
</dbReference>
<organism evidence="2 3">
    <name type="scientific">Filimonas lacunae</name>
    <dbReference type="NCBI Taxonomy" id="477680"/>
    <lineage>
        <taxon>Bacteria</taxon>
        <taxon>Pseudomonadati</taxon>
        <taxon>Bacteroidota</taxon>
        <taxon>Chitinophagia</taxon>
        <taxon>Chitinophagales</taxon>
        <taxon>Chitinophagaceae</taxon>
        <taxon>Filimonas</taxon>
    </lineage>
</organism>
<evidence type="ECO:0000256" key="1">
    <source>
        <dbReference type="SAM" id="MobiDB-lite"/>
    </source>
</evidence>
<reference evidence="3" key="1">
    <citation type="submission" date="2017-01" db="EMBL/GenBank/DDBJ databases">
        <authorList>
            <person name="Varghese N."/>
            <person name="Submissions S."/>
        </authorList>
    </citation>
    <scope>NUCLEOTIDE SEQUENCE [LARGE SCALE GENOMIC DNA]</scope>
    <source>
        <strain evidence="3">DSM 21054</strain>
    </source>
</reference>
<dbReference type="STRING" id="477680.SAMN05421788_103294"/>
<protein>
    <submittedName>
        <fullName evidence="2">Uncharacterized protein</fullName>
    </submittedName>
</protein>
<accession>A0A173MKM4</accession>
<keyword evidence="3" id="KW-1185">Reference proteome</keyword>
<gene>
    <name evidence="2" type="ORF">SAMN05421788_103294</name>
</gene>
<dbReference type="AlphaFoldDB" id="A0A173MKM4"/>
<sequence>MKVALQKQPDTTNTPAHAGYSANPTLLLQRKIAKEEEKETGGRLPHYDRIQQSFGRHDVSHIQAHVGAEAAAASGAIGAAAYAPGVDISPGMPVADSLPFEVVHPLQRKQASLAHDNSVQDTGNNLTHKAIQNNIGQLQRFMKAGKA</sequence>
<feature type="region of interest" description="Disordered" evidence="1">
    <location>
        <begin position="1"/>
        <end position="23"/>
    </location>
</feature>